<dbReference type="EMBL" id="QZJZ01000005">
    <property type="protein sequence ID" value="RJP62041.1"/>
    <property type="molecule type" value="Genomic_DNA"/>
</dbReference>
<evidence type="ECO:0000313" key="2">
    <source>
        <dbReference type="Proteomes" id="UP000266426"/>
    </source>
</evidence>
<accession>A0A3A4RBB1</accession>
<name>A0A3A4RBB1_9BACT</name>
<gene>
    <name evidence="1" type="ORF">C4541_00465</name>
</gene>
<protein>
    <submittedName>
        <fullName evidence="1">Uncharacterized protein</fullName>
    </submittedName>
</protein>
<dbReference type="Gene3D" id="3.40.50.720">
    <property type="entry name" value="NAD(P)-binding Rossmann-like Domain"/>
    <property type="match status" value="1"/>
</dbReference>
<comment type="caution">
    <text evidence="1">The sequence shown here is derived from an EMBL/GenBank/DDBJ whole genome shotgun (WGS) entry which is preliminary data.</text>
</comment>
<sequence>MIKPLKLERDLIIVIRTADERTAGLCKEILKKQVDAGRIHVIEEKPFFRAVQKTIEIGSQSTAPYLLALDADMLLYPDAMEYIFHALTLHDFNLSLKWSFWVHDKFRGEVKAGIHLYNNRYSKEFYAFLKKIDPAGEWLRPESDNMKIFAKQHNLEYSYAPEHIVAQHDFHQYYRDLFPKYRLRYLRCKNDGKVDNVQTYIAEQLAENPNDMDFAFVQAIFDTAEENVTLNDILNRCGIDEKQPLKPDEHKAIINELSSKSVIADYTNTITGKMKQWTDSYELFKSYVKEKFICENLTGNTAVYGTGALSEIVLMAKNDLNITAIIDRDPANAGSYLCGIPIIPIEQISEHGIQNIVIGSLAHKDQIRERINSAFANNDLNIISMNV</sequence>
<proteinExistence type="predicted"/>
<reference evidence="1 2" key="1">
    <citation type="journal article" date="2017" name="ISME J.">
        <title>Energy and carbon metabolisms in a deep terrestrial subsurface fluid microbial community.</title>
        <authorList>
            <person name="Momper L."/>
            <person name="Jungbluth S.P."/>
            <person name="Lee M.D."/>
            <person name="Amend J.P."/>
        </authorList>
    </citation>
    <scope>NUCLEOTIDE SEQUENCE [LARGE SCALE GENOMIC DNA]</scope>
    <source>
        <strain evidence="1">SURF_26</strain>
    </source>
</reference>
<organism evidence="1 2">
    <name type="scientific">Candidatus Auribacter fodinae</name>
    <dbReference type="NCBI Taxonomy" id="2093366"/>
    <lineage>
        <taxon>Bacteria</taxon>
        <taxon>Pseudomonadati</taxon>
        <taxon>Candidatus Auribacterota</taxon>
        <taxon>Candidatus Auribacteria</taxon>
        <taxon>Candidatus Auribacterales</taxon>
        <taxon>Candidatus Auribacteraceae</taxon>
        <taxon>Candidatus Auribacter</taxon>
    </lineage>
</organism>
<evidence type="ECO:0000313" key="1">
    <source>
        <dbReference type="EMBL" id="RJP62041.1"/>
    </source>
</evidence>
<dbReference type="AlphaFoldDB" id="A0A3A4RBB1"/>
<dbReference type="Proteomes" id="UP000266426">
    <property type="component" value="Unassembled WGS sequence"/>
</dbReference>